<evidence type="ECO:0000313" key="2">
    <source>
        <dbReference type="Proteomes" id="UP000636709"/>
    </source>
</evidence>
<protein>
    <submittedName>
        <fullName evidence="1">Uncharacterized protein</fullName>
    </submittedName>
</protein>
<proteinExistence type="predicted"/>
<reference evidence="1" key="1">
    <citation type="submission" date="2020-07" db="EMBL/GenBank/DDBJ databases">
        <title>Genome sequence and genetic diversity analysis of an under-domesticated orphan crop, white fonio (Digitaria exilis).</title>
        <authorList>
            <person name="Bennetzen J.L."/>
            <person name="Chen S."/>
            <person name="Ma X."/>
            <person name="Wang X."/>
            <person name="Yssel A.E.J."/>
            <person name="Chaluvadi S.R."/>
            <person name="Johnson M."/>
            <person name="Gangashetty P."/>
            <person name="Hamidou F."/>
            <person name="Sanogo M.D."/>
            <person name="Zwaenepoel A."/>
            <person name="Wallace J."/>
            <person name="Van De Peer Y."/>
            <person name="Van Deynze A."/>
        </authorList>
    </citation>
    <scope>NUCLEOTIDE SEQUENCE</scope>
    <source>
        <tissue evidence="1">Leaves</tissue>
    </source>
</reference>
<sequence>MAAVVRPLEVHADIGEGISDVPNTVSAQGRRAITFVMNRLETLHVLCCGDLRQVFPDGRPVAVDCEKEWWDNLEWDGMEHGHHPSLFQPCHSKYSKKRNLRGTGRAVTVKNRQCHLFTNGSGGCGGVGGTKGWSNVSFEHPTMFV</sequence>
<gene>
    <name evidence="1" type="ORF">HU200_062875</name>
</gene>
<name>A0A835A6R6_9POAL</name>
<dbReference type="EMBL" id="JACEFO010002666">
    <property type="protein sequence ID" value="KAF8652239.1"/>
    <property type="molecule type" value="Genomic_DNA"/>
</dbReference>
<dbReference type="AlphaFoldDB" id="A0A835A6R6"/>
<dbReference type="OrthoDB" id="678643at2759"/>
<comment type="caution">
    <text evidence="1">The sequence shown here is derived from an EMBL/GenBank/DDBJ whole genome shotgun (WGS) entry which is preliminary data.</text>
</comment>
<accession>A0A835A6R6</accession>
<dbReference type="Proteomes" id="UP000636709">
    <property type="component" value="Unassembled WGS sequence"/>
</dbReference>
<keyword evidence="2" id="KW-1185">Reference proteome</keyword>
<organism evidence="1 2">
    <name type="scientific">Digitaria exilis</name>
    <dbReference type="NCBI Taxonomy" id="1010633"/>
    <lineage>
        <taxon>Eukaryota</taxon>
        <taxon>Viridiplantae</taxon>
        <taxon>Streptophyta</taxon>
        <taxon>Embryophyta</taxon>
        <taxon>Tracheophyta</taxon>
        <taxon>Spermatophyta</taxon>
        <taxon>Magnoliopsida</taxon>
        <taxon>Liliopsida</taxon>
        <taxon>Poales</taxon>
        <taxon>Poaceae</taxon>
        <taxon>PACMAD clade</taxon>
        <taxon>Panicoideae</taxon>
        <taxon>Panicodae</taxon>
        <taxon>Paniceae</taxon>
        <taxon>Anthephorinae</taxon>
        <taxon>Digitaria</taxon>
    </lineage>
</organism>
<evidence type="ECO:0000313" key="1">
    <source>
        <dbReference type="EMBL" id="KAF8652239.1"/>
    </source>
</evidence>